<dbReference type="EMBL" id="JZXN01000015">
    <property type="protein sequence ID" value="KKB26885.1"/>
    <property type="molecule type" value="Genomic_DNA"/>
</dbReference>
<dbReference type="InterPro" id="IPR014729">
    <property type="entry name" value="Rossmann-like_a/b/a_fold"/>
</dbReference>
<dbReference type="PANTHER" id="PTHR37825:SF1">
    <property type="entry name" value="TRNA(MET) CYTIDINE ACETATE LIGASE"/>
    <property type="match status" value="1"/>
</dbReference>
<keyword evidence="3" id="KW-1185">Reference proteome</keyword>
<gene>
    <name evidence="2" type="ORF">MMELEA_04620</name>
</gene>
<sequence length="301" mass="35521">MVGIIVEYNPFHNGHIRQLEFVKKQFPQEKIIIVMSDKFSQRGECILVSFRKRKKIAKKYGVSKVIKMPFYESSQAAHIFAKNAINRLYKAKITKLIFGSESNNPTQMINLAKILKKEEQTFNSLIKKYIKNDKLAYPKAYSLALSELTNKNYDKPNDILGFEYVKYIVNNNLNIEIYTIERNIDFNANMPINKYASGTYLRELIKQNKNISLYSPLKIKYKNQEEKLFKKFKKNMLKYKLEKIREIPLISEGIENLLLKNINCDNYQTFIEKCTSKRYTASRIKRIIVWVANKGFKYKNK</sequence>
<dbReference type="GO" id="GO:0003824">
    <property type="term" value="F:catalytic activity"/>
    <property type="evidence" value="ECO:0007669"/>
    <property type="project" value="InterPro"/>
</dbReference>
<evidence type="ECO:0008006" key="4">
    <source>
        <dbReference type="Google" id="ProtNLM"/>
    </source>
</evidence>
<keyword evidence="1" id="KW-0694">RNA-binding</keyword>
<dbReference type="PANTHER" id="PTHR37825">
    <property type="entry name" value="TRNA(MET) CYTIDINE ACETATE LIGASE"/>
    <property type="match status" value="1"/>
</dbReference>
<dbReference type="PATRIC" id="fig|1264554.4.peg.408"/>
<dbReference type="InterPro" id="IPR004821">
    <property type="entry name" value="Cyt_trans-like"/>
</dbReference>
<evidence type="ECO:0000313" key="2">
    <source>
        <dbReference type="EMBL" id="KKB26885.1"/>
    </source>
</evidence>
<dbReference type="Proteomes" id="UP000033750">
    <property type="component" value="Unassembled WGS sequence"/>
</dbReference>
<dbReference type="Pfam" id="PF05636">
    <property type="entry name" value="HIGH_NTase1"/>
    <property type="match status" value="1"/>
</dbReference>
<reference evidence="2 3" key="1">
    <citation type="submission" date="2015-03" db="EMBL/GenBank/DDBJ databases">
        <title>Genome sequence of Mycoplasma meleagridis strain ATCC 25294.</title>
        <authorList>
            <person name="Yacoub E."/>
            <person name="Blanchard A."/>
            <person name="Sirand-Pugnet P."/>
            <person name="Mardassi B.B.A."/>
        </authorList>
    </citation>
    <scope>NUCLEOTIDE SEQUENCE [LARGE SCALE GENOMIC DNA]</scope>
    <source>
        <strain evidence="2 3">ATCC 25294</strain>
    </source>
</reference>
<dbReference type="STRING" id="29561.MM26B8_03590"/>
<dbReference type="InterPro" id="IPR008513">
    <property type="entry name" value="tRNA(Met)_cyd_acetate_ligase"/>
</dbReference>
<dbReference type="AlphaFoldDB" id="A0A0F5H156"/>
<dbReference type="OrthoDB" id="9769796at2"/>
<evidence type="ECO:0000313" key="3">
    <source>
        <dbReference type="Proteomes" id="UP000033750"/>
    </source>
</evidence>
<evidence type="ECO:0000256" key="1">
    <source>
        <dbReference type="ARBA" id="ARBA00022884"/>
    </source>
</evidence>
<dbReference type="RefSeq" id="WP_046096888.1">
    <property type="nucleotide sequence ID" value="NZ_JZXN01000015.1"/>
</dbReference>
<dbReference type="NCBIfam" id="TIGR00125">
    <property type="entry name" value="cyt_tran_rel"/>
    <property type="match status" value="1"/>
</dbReference>
<organism evidence="2 3">
    <name type="scientific">Mycoplasmopsis meleagridis ATCC 25294</name>
    <dbReference type="NCBI Taxonomy" id="1264554"/>
    <lineage>
        <taxon>Bacteria</taxon>
        <taxon>Bacillati</taxon>
        <taxon>Mycoplasmatota</taxon>
        <taxon>Mycoplasmoidales</taxon>
        <taxon>Metamycoplasmataceae</taxon>
        <taxon>Mycoplasmopsis</taxon>
    </lineage>
</organism>
<accession>A0A0F5H156</accession>
<dbReference type="NCBIfam" id="NF010192">
    <property type="entry name" value="PRK13671.1"/>
    <property type="match status" value="1"/>
</dbReference>
<protein>
    <recommendedName>
        <fullName evidence="4">tRNA(Met) cytidine acetate ligase</fullName>
    </recommendedName>
</protein>
<comment type="caution">
    <text evidence="2">The sequence shown here is derived from an EMBL/GenBank/DDBJ whole genome shotgun (WGS) entry which is preliminary data.</text>
</comment>
<dbReference type="Gene3D" id="3.40.50.620">
    <property type="entry name" value="HUPs"/>
    <property type="match status" value="1"/>
</dbReference>
<dbReference type="SUPFAM" id="SSF52374">
    <property type="entry name" value="Nucleotidylyl transferase"/>
    <property type="match status" value="1"/>
</dbReference>
<dbReference type="GO" id="GO:0003723">
    <property type="term" value="F:RNA binding"/>
    <property type="evidence" value="ECO:0007669"/>
    <property type="project" value="UniProtKB-KW"/>
</dbReference>
<proteinExistence type="predicted"/>
<name>A0A0F5H156_9BACT</name>